<keyword evidence="2" id="KW-0472">Membrane</keyword>
<organism evidence="3 4">
    <name type="scientific">Methylocapsa polymorpha</name>
    <dbReference type="NCBI Taxonomy" id="3080828"/>
    <lineage>
        <taxon>Bacteria</taxon>
        <taxon>Pseudomonadati</taxon>
        <taxon>Pseudomonadota</taxon>
        <taxon>Alphaproteobacteria</taxon>
        <taxon>Hyphomicrobiales</taxon>
        <taxon>Beijerinckiaceae</taxon>
        <taxon>Methylocapsa</taxon>
    </lineage>
</organism>
<name>A0ABZ0HR76_9HYPH</name>
<keyword evidence="1" id="KW-0175">Coiled coil</keyword>
<keyword evidence="2" id="KW-1133">Transmembrane helix</keyword>
<keyword evidence="4" id="KW-1185">Reference proteome</keyword>
<evidence type="ECO:0000256" key="1">
    <source>
        <dbReference type="SAM" id="Coils"/>
    </source>
</evidence>
<gene>
    <name evidence="3" type="ORF">RZS28_00350</name>
</gene>
<accession>A0ABZ0HR76</accession>
<reference evidence="3 4" key="1">
    <citation type="submission" date="2023-10" db="EMBL/GenBank/DDBJ databases">
        <title>Novel methanotroph of the genus Methylocapsa from a subarctic wetland.</title>
        <authorList>
            <person name="Belova S.E."/>
            <person name="Oshkin I.Y."/>
            <person name="Miroshnikov K."/>
            <person name="Dedysh S.N."/>
        </authorList>
    </citation>
    <scope>NUCLEOTIDE SEQUENCE [LARGE SCALE GENOMIC DNA]</scope>
    <source>
        <strain evidence="3 4">RX1</strain>
    </source>
</reference>
<evidence type="ECO:0008006" key="5">
    <source>
        <dbReference type="Google" id="ProtNLM"/>
    </source>
</evidence>
<evidence type="ECO:0000256" key="2">
    <source>
        <dbReference type="SAM" id="Phobius"/>
    </source>
</evidence>
<sequence>MSNIKHLEQASQDFAADLAALRDDIAKLTASVSALARAEASSTTNTVLGAVDQARKKFTEGAANAQDRVGAVGSDVEAAIARNPLVAVLAALVAGLLIGILSRSQK</sequence>
<feature type="transmembrane region" description="Helical" evidence="2">
    <location>
        <begin position="84"/>
        <end position="102"/>
    </location>
</feature>
<dbReference type="EMBL" id="CP136862">
    <property type="protein sequence ID" value="WOJ89802.1"/>
    <property type="molecule type" value="Genomic_DNA"/>
</dbReference>
<dbReference type="RefSeq" id="WP_407339248.1">
    <property type="nucleotide sequence ID" value="NZ_CP136862.1"/>
</dbReference>
<protein>
    <recommendedName>
        <fullName evidence="5">DUF883 domain-containing protein</fullName>
    </recommendedName>
</protein>
<proteinExistence type="predicted"/>
<evidence type="ECO:0000313" key="4">
    <source>
        <dbReference type="Proteomes" id="UP001626536"/>
    </source>
</evidence>
<evidence type="ECO:0000313" key="3">
    <source>
        <dbReference type="EMBL" id="WOJ89802.1"/>
    </source>
</evidence>
<feature type="coiled-coil region" evidence="1">
    <location>
        <begin position="4"/>
        <end position="38"/>
    </location>
</feature>
<dbReference type="Proteomes" id="UP001626536">
    <property type="component" value="Chromosome"/>
</dbReference>
<keyword evidence="2" id="KW-0812">Transmembrane</keyword>